<dbReference type="InterPro" id="IPR029063">
    <property type="entry name" value="SAM-dependent_MTases_sf"/>
</dbReference>
<dbReference type="EC" id="2.1.1.297" evidence="5"/>
<dbReference type="eggNOG" id="COG2890">
    <property type="taxonomic scope" value="Bacteria"/>
</dbReference>
<dbReference type="InterPro" id="IPR007848">
    <property type="entry name" value="Small_mtfrase_dom"/>
</dbReference>
<feature type="binding site" evidence="5">
    <location>
        <position position="168"/>
    </location>
    <ligand>
        <name>S-adenosyl-L-methionine</name>
        <dbReference type="ChEBI" id="CHEBI:59789"/>
    </ligand>
</feature>
<feature type="domain" description="Release factor glutamine methyltransferase N-terminal" evidence="7">
    <location>
        <begin position="27"/>
        <end position="94"/>
    </location>
</feature>
<keyword evidence="2 5" id="KW-0808">Transferase</keyword>
<dbReference type="InterPro" id="IPR019874">
    <property type="entry name" value="RF_methyltr_PrmC"/>
</dbReference>
<dbReference type="NCBIfam" id="TIGR03534">
    <property type="entry name" value="RF_mod_PrmC"/>
    <property type="match status" value="1"/>
</dbReference>
<accession>J7J541</accession>
<proteinExistence type="inferred from homology"/>
<dbReference type="InterPro" id="IPR004556">
    <property type="entry name" value="HemK-like"/>
</dbReference>
<feature type="domain" description="Methyltransferase small" evidence="6">
    <location>
        <begin position="140"/>
        <end position="228"/>
    </location>
</feature>
<keyword evidence="9" id="KW-1185">Reference proteome</keyword>
<evidence type="ECO:0000256" key="1">
    <source>
        <dbReference type="ARBA" id="ARBA00022603"/>
    </source>
</evidence>
<evidence type="ECO:0000313" key="9">
    <source>
        <dbReference type="Proteomes" id="UP000005262"/>
    </source>
</evidence>
<feature type="binding site" evidence="5">
    <location>
        <position position="210"/>
    </location>
    <ligand>
        <name>S-adenosyl-L-methionine</name>
        <dbReference type="ChEBI" id="CHEBI:59789"/>
    </ligand>
</feature>
<name>J7J541_DESMD</name>
<dbReference type="Proteomes" id="UP000005262">
    <property type="component" value="Chromosome"/>
</dbReference>
<dbReference type="InterPro" id="IPR050320">
    <property type="entry name" value="N5-glutamine_MTase"/>
</dbReference>
<dbReference type="Pfam" id="PF17827">
    <property type="entry name" value="PrmC_N"/>
    <property type="match status" value="1"/>
</dbReference>
<dbReference type="GO" id="GO:0032259">
    <property type="term" value="P:methylation"/>
    <property type="evidence" value="ECO:0007669"/>
    <property type="project" value="UniProtKB-KW"/>
</dbReference>
<organism evidence="8 9">
    <name type="scientific">Desulfosporosinus meridiei (strain ATCC BAA-275 / DSM 13257 / KCTC 12902 / NCIMB 13706 / S10)</name>
    <dbReference type="NCBI Taxonomy" id="768704"/>
    <lineage>
        <taxon>Bacteria</taxon>
        <taxon>Bacillati</taxon>
        <taxon>Bacillota</taxon>
        <taxon>Clostridia</taxon>
        <taxon>Eubacteriales</taxon>
        <taxon>Desulfitobacteriaceae</taxon>
        <taxon>Desulfosporosinus</taxon>
    </lineage>
</organism>
<comment type="similarity">
    <text evidence="5">Belongs to the protein N5-glutamine methyltransferase family. PrmC subfamily.</text>
</comment>
<dbReference type="Gene3D" id="3.40.50.150">
    <property type="entry name" value="Vaccinia Virus protein VP39"/>
    <property type="match status" value="1"/>
</dbReference>
<dbReference type="InterPro" id="IPR002052">
    <property type="entry name" value="DNA_methylase_N6_adenine_CS"/>
</dbReference>
<evidence type="ECO:0000256" key="4">
    <source>
        <dbReference type="ARBA" id="ARBA00048391"/>
    </source>
</evidence>
<gene>
    <name evidence="5" type="primary">prmC</name>
    <name evidence="8" type="ordered locus">Desmer_4574</name>
</gene>
<dbReference type="HOGENOM" id="CLU_018398_3_1_9"/>
<keyword evidence="3 5" id="KW-0949">S-adenosyl-L-methionine</keyword>
<reference evidence="8 9" key="1">
    <citation type="journal article" date="2012" name="J. Bacteriol.">
        <title>Complete genome sequences of Desulfosporosinus orientis DSM765T, Desulfosporosinus youngiae DSM17734T, Desulfosporosinus meridiei DSM13257T, and Desulfosporosinus acidiphilus DSM22704T.</title>
        <authorList>
            <person name="Pester M."/>
            <person name="Brambilla E."/>
            <person name="Alazard D."/>
            <person name="Rattei T."/>
            <person name="Weinmaier T."/>
            <person name="Han J."/>
            <person name="Lucas S."/>
            <person name="Lapidus A."/>
            <person name="Cheng J.F."/>
            <person name="Goodwin L."/>
            <person name="Pitluck S."/>
            <person name="Peters L."/>
            <person name="Ovchinnikova G."/>
            <person name="Teshima H."/>
            <person name="Detter J.C."/>
            <person name="Han C.S."/>
            <person name="Tapia R."/>
            <person name="Land M.L."/>
            <person name="Hauser L."/>
            <person name="Kyrpides N.C."/>
            <person name="Ivanova N.N."/>
            <person name="Pagani I."/>
            <person name="Huntmann M."/>
            <person name="Wei C.L."/>
            <person name="Davenport K.W."/>
            <person name="Daligault H."/>
            <person name="Chain P.S."/>
            <person name="Chen A."/>
            <person name="Mavromatis K."/>
            <person name="Markowitz V."/>
            <person name="Szeto E."/>
            <person name="Mikhailova N."/>
            <person name="Pati A."/>
            <person name="Wagner M."/>
            <person name="Woyke T."/>
            <person name="Ollivier B."/>
            <person name="Klenk H.P."/>
            <person name="Spring S."/>
            <person name="Loy A."/>
        </authorList>
    </citation>
    <scope>NUCLEOTIDE SEQUENCE [LARGE SCALE GENOMIC DNA]</scope>
    <source>
        <strain evidence="9">ATCC BAA-275 / DSM 13257 / NCIMB 13706 / S10</strain>
    </source>
</reference>
<evidence type="ECO:0000259" key="6">
    <source>
        <dbReference type="Pfam" id="PF05175"/>
    </source>
</evidence>
<comment type="catalytic activity">
    <reaction evidence="4 5">
        <text>L-glutaminyl-[peptide chain release factor] + S-adenosyl-L-methionine = N(5)-methyl-L-glutaminyl-[peptide chain release factor] + S-adenosyl-L-homocysteine + H(+)</text>
        <dbReference type="Rhea" id="RHEA:42896"/>
        <dbReference type="Rhea" id="RHEA-COMP:10271"/>
        <dbReference type="Rhea" id="RHEA-COMP:10272"/>
        <dbReference type="ChEBI" id="CHEBI:15378"/>
        <dbReference type="ChEBI" id="CHEBI:30011"/>
        <dbReference type="ChEBI" id="CHEBI:57856"/>
        <dbReference type="ChEBI" id="CHEBI:59789"/>
        <dbReference type="ChEBI" id="CHEBI:61891"/>
        <dbReference type="EC" id="2.1.1.297"/>
    </reaction>
</comment>
<sequence>MRFELTSSESRTSSKGFAGLKVIDGMRWGESELLKKGIDNSRFDADLLLAEVLKVTRDRLYLDWDRILSEQESEHYRKLIQRRSENVPLQYILGRQEFMGLSFYVDERVLIPRADSEVLIEKCLDVLRQDHKEGSGRPVKVVDLCTGSGALAISLAHFFPIAEVLGVDLSPGALEVARKNAEQLGVAVQWREGDFLDSIRGESWDYVITNPPYVSPEDYRQCAPEIFHEPAMAFLGGTDGLDFYRRLASGIRPLLNPQGKVLMEIGWNQAEAVCKLFNLNGLKTEVFSDLAGRDRVILAR</sequence>
<feature type="binding site" evidence="5">
    <location>
        <begin position="210"/>
        <end position="213"/>
    </location>
    <ligand>
        <name>substrate</name>
    </ligand>
</feature>
<dbReference type="Gene3D" id="1.10.8.10">
    <property type="entry name" value="DNA helicase RuvA subunit, C-terminal domain"/>
    <property type="match status" value="1"/>
</dbReference>
<dbReference type="NCBIfam" id="TIGR00536">
    <property type="entry name" value="hemK_fam"/>
    <property type="match status" value="1"/>
</dbReference>
<evidence type="ECO:0000259" key="7">
    <source>
        <dbReference type="Pfam" id="PF17827"/>
    </source>
</evidence>
<dbReference type="PROSITE" id="PS00092">
    <property type="entry name" value="N6_MTASE"/>
    <property type="match status" value="1"/>
</dbReference>
<reference evidence="9" key="2">
    <citation type="submission" date="2012-08" db="EMBL/GenBank/DDBJ databases">
        <title>Finished genome of Desulfosporosinus meridiei DSM 13257.</title>
        <authorList>
            <person name="Huntemann M."/>
            <person name="Wei C.-L."/>
            <person name="Han J."/>
            <person name="Detter J.C."/>
            <person name="Han C."/>
            <person name="Davenport K."/>
            <person name="Daligault H."/>
            <person name="Erkkila T."/>
            <person name="Gu W."/>
            <person name="Munk A.C.C."/>
            <person name="Teshima H."/>
            <person name="Xu Y."/>
            <person name="Chain P."/>
            <person name="Tapia R."/>
            <person name="Chen A."/>
            <person name="Krypides N."/>
            <person name="Mavromatis K."/>
            <person name="Markowitz V."/>
            <person name="Szeto E."/>
            <person name="Ivanova N."/>
            <person name="Mikhailova N."/>
            <person name="Ovchinnikova G."/>
            <person name="Pagani I."/>
            <person name="Pati A."/>
            <person name="Goodwin L."/>
            <person name="Peters L."/>
            <person name="Pitluck S."/>
            <person name="Woyke T."/>
            <person name="Pester M."/>
            <person name="Spring S."/>
            <person name="Ollivier B."/>
            <person name="Rattei T."/>
            <person name="Klenk H.-P."/>
            <person name="Wagner M."/>
            <person name="Loy A."/>
        </authorList>
    </citation>
    <scope>NUCLEOTIDE SEQUENCE [LARGE SCALE GENOMIC DNA]</scope>
    <source>
        <strain evidence="9">ATCC BAA-275 / DSM 13257 / NCIMB 13706 / S10</strain>
    </source>
</reference>
<dbReference type="SUPFAM" id="SSF53335">
    <property type="entry name" value="S-adenosyl-L-methionine-dependent methyltransferases"/>
    <property type="match status" value="1"/>
</dbReference>
<dbReference type="HAMAP" id="MF_02126">
    <property type="entry name" value="RF_methyltr_PrmC"/>
    <property type="match status" value="1"/>
</dbReference>
<dbReference type="AlphaFoldDB" id="J7J541"/>
<evidence type="ECO:0000256" key="2">
    <source>
        <dbReference type="ARBA" id="ARBA00022679"/>
    </source>
</evidence>
<dbReference type="GO" id="GO:0003676">
    <property type="term" value="F:nucleic acid binding"/>
    <property type="evidence" value="ECO:0007669"/>
    <property type="project" value="InterPro"/>
</dbReference>
<comment type="caution">
    <text evidence="5">Lacks conserved residue(s) required for the propagation of feature annotation.</text>
</comment>
<dbReference type="EMBL" id="CP003629">
    <property type="protein sequence ID" value="AFQ46378.1"/>
    <property type="molecule type" value="Genomic_DNA"/>
</dbReference>
<evidence type="ECO:0000256" key="5">
    <source>
        <dbReference type="HAMAP-Rule" id="MF_02126"/>
    </source>
</evidence>
<evidence type="ECO:0000313" key="8">
    <source>
        <dbReference type="EMBL" id="AFQ46378.1"/>
    </source>
</evidence>
<dbReference type="Pfam" id="PF05175">
    <property type="entry name" value="MTS"/>
    <property type="match status" value="1"/>
</dbReference>
<protein>
    <recommendedName>
        <fullName evidence="5">Release factor glutamine methyltransferase</fullName>
        <shortName evidence="5">RF MTase</shortName>
        <ecNumber evidence="5">2.1.1.297</ecNumber>
    </recommendedName>
    <alternativeName>
        <fullName evidence="5">N5-glutamine methyltransferase PrmC</fullName>
    </alternativeName>
    <alternativeName>
        <fullName evidence="5">Protein-(glutamine-N5) MTase PrmC</fullName>
    </alternativeName>
    <alternativeName>
        <fullName evidence="5">Protein-glutamine N-methyltransferase PrmC</fullName>
    </alternativeName>
</protein>
<keyword evidence="1 5" id="KW-0489">Methyltransferase</keyword>
<dbReference type="InterPro" id="IPR040758">
    <property type="entry name" value="PrmC_N"/>
</dbReference>
<dbReference type="PANTHER" id="PTHR18895">
    <property type="entry name" value="HEMK METHYLTRANSFERASE"/>
    <property type="match status" value="1"/>
</dbReference>
<feature type="binding site" evidence="5">
    <location>
        <position position="195"/>
    </location>
    <ligand>
        <name>S-adenosyl-L-methionine</name>
        <dbReference type="ChEBI" id="CHEBI:59789"/>
    </ligand>
</feature>
<dbReference type="GO" id="GO:0102559">
    <property type="term" value="F:peptide chain release factor N(5)-glutamine methyltransferase activity"/>
    <property type="evidence" value="ECO:0007669"/>
    <property type="project" value="UniProtKB-EC"/>
</dbReference>
<dbReference type="STRING" id="768704.Desmer_4574"/>
<dbReference type="PANTHER" id="PTHR18895:SF74">
    <property type="entry name" value="MTRF1L RELEASE FACTOR GLUTAMINE METHYLTRANSFERASE"/>
    <property type="match status" value="1"/>
</dbReference>
<dbReference type="CDD" id="cd02440">
    <property type="entry name" value="AdoMet_MTases"/>
    <property type="match status" value="1"/>
</dbReference>
<comment type="function">
    <text evidence="5">Methylates the class 1 translation termination release factors RF1/PrfA and RF2/PrfB on the glutamine residue of the universally conserved GGQ motif.</text>
</comment>
<dbReference type="KEGG" id="dmi:Desmer_4574"/>
<evidence type="ECO:0000256" key="3">
    <source>
        <dbReference type="ARBA" id="ARBA00022691"/>
    </source>
</evidence>